<dbReference type="AlphaFoldDB" id="A0A7G3GEQ6"/>
<protein>
    <submittedName>
        <fullName evidence="3">Phage tail sheath family protein</fullName>
    </submittedName>
</protein>
<sequence>MSTYKTPDVYIKEVPFFASSVAQVETAVPAFIGLVEKAYDNDGKETTPSASNVCVRRITSLLEYIQYFGQAKNITATVTKDAISANLSFVATTGHLYAMYYAINNYFANGGGAAYIIAVGTYADTDVKTKKEQIDKGLAAIEKIDEVTLLLCPDAAQFEDKTIYYDSFAVPALRQAEKLQDRFVLIDVIHDKEVATSAVNLREKVPAHSSLKYGAAYYPKLKTTLAYPYADKEIKLEGFAYGTAPDKVVTLDALKLVNDAEYAQVKAFLTQKTVSLPPSAAIAGVYAQTDAARGVWKAPANVALAQVIGPEVLITNDDQASLNVDPVAGKSINAIRAFTGKGTLVWGARTLMGNDNEWRYINVRRLFNTVEESIKKATYFAVFEPNTPMTWLKVKSMIESYLRGMWLDGALFGESTEQAFYVNIGLNQTMTEDDINNGLMKVKIGLAAVRPAEFIELSFSHKTIS</sequence>
<keyword evidence="4" id="KW-1185">Reference proteome</keyword>
<accession>A0A7G3GEQ6</accession>
<dbReference type="PANTHER" id="PTHR35861:SF1">
    <property type="entry name" value="PHAGE TAIL SHEATH PROTEIN"/>
    <property type="match status" value="1"/>
</dbReference>
<dbReference type="InterPro" id="IPR052042">
    <property type="entry name" value="Tail_sheath_structural"/>
</dbReference>
<dbReference type="Pfam" id="PF17482">
    <property type="entry name" value="Phage_sheath_1C"/>
    <property type="match status" value="1"/>
</dbReference>
<evidence type="ECO:0000313" key="3">
    <source>
        <dbReference type="EMBL" id="QBC45937.1"/>
    </source>
</evidence>
<dbReference type="EMBL" id="CP025783">
    <property type="protein sequence ID" value="QBC45937.1"/>
    <property type="molecule type" value="Genomic_DNA"/>
</dbReference>
<geneLocation type="plasmid" evidence="3 4">
    <name>pl1</name>
</geneLocation>
<dbReference type="KEGG" id="ifl:C1H71_20580"/>
<dbReference type="Gene3D" id="3.40.50.11780">
    <property type="match status" value="1"/>
</dbReference>
<evidence type="ECO:0000259" key="2">
    <source>
        <dbReference type="Pfam" id="PF17482"/>
    </source>
</evidence>
<gene>
    <name evidence="3" type="ORF">C1H71_20580</name>
</gene>
<evidence type="ECO:0000313" key="4">
    <source>
        <dbReference type="Proteomes" id="UP000515917"/>
    </source>
</evidence>
<dbReference type="Proteomes" id="UP000515917">
    <property type="component" value="Plasmid pl1"/>
</dbReference>
<comment type="similarity">
    <text evidence="1">Belongs to the myoviridae tail sheath protein family.</text>
</comment>
<dbReference type="InterPro" id="IPR020287">
    <property type="entry name" value="Tail_sheath_C"/>
</dbReference>
<dbReference type="RefSeq" id="WP_130108403.1">
    <property type="nucleotide sequence ID" value="NZ_CP025783.1"/>
</dbReference>
<reference evidence="3 4" key="1">
    <citation type="submission" date="2018-01" db="EMBL/GenBank/DDBJ databases">
        <title>Genome sequence of Iodobacter sp. strain PCH194 isolated from Indian Trans-Himalaya.</title>
        <authorList>
            <person name="Kumar V."/>
            <person name="Thakur V."/>
            <person name="Kumar S."/>
            <person name="Singh D."/>
        </authorList>
    </citation>
    <scope>NUCLEOTIDE SEQUENCE [LARGE SCALE GENOMIC DNA]</scope>
    <source>
        <strain evidence="3 4">PCH194</strain>
        <plasmid evidence="3 4">pl1</plasmid>
    </source>
</reference>
<keyword evidence="3" id="KW-0614">Plasmid</keyword>
<feature type="domain" description="Tail sheath protein C-terminal" evidence="2">
    <location>
        <begin position="355"/>
        <end position="457"/>
    </location>
</feature>
<evidence type="ECO:0000256" key="1">
    <source>
        <dbReference type="ARBA" id="ARBA00008005"/>
    </source>
</evidence>
<organism evidence="3 4">
    <name type="scientific">Iodobacter fluviatilis</name>
    <dbReference type="NCBI Taxonomy" id="537"/>
    <lineage>
        <taxon>Bacteria</taxon>
        <taxon>Pseudomonadati</taxon>
        <taxon>Pseudomonadota</taxon>
        <taxon>Betaproteobacteria</taxon>
        <taxon>Neisseriales</taxon>
        <taxon>Chitinibacteraceae</taxon>
        <taxon>Iodobacter</taxon>
    </lineage>
</organism>
<dbReference type="PANTHER" id="PTHR35861">
    <property type="match status" value="1"/>
</dbReference>
<name>A0A7G3GEQ6_9NEIS</name>
<proteinExistence type="inferred from homology"/>